<dbReference type="Pfam" id="PF12937">
    <property type="entry name" value="F-box-like"/>
    <property type="match status" value="1"/>
</dbReference>
<name>A0AAN9PYQ7_CANGL</name>
<reference evidence="3 4" key="1">
    <citation type="submission" date="2024-01" db="EMBL/GenBank/DDBJ databases">
        <title>The genomes of 5 underutilized Papilionoideae crops provide insights into root nodulation and disease resistanc.</title>
        <authorList>
            <person name="Jiang F."/>
        </authorList>
    </citation>
    <scope>NUCLEOTIDE SEQUENCE [LARGE SCALE GENOMIC DNA]</scope>
    <source>
        <strain evidence="3">LVBAO_FW01</strain>
        <tissue evidence="3">Leaves</tissue>
    </source>
</reference>
<dbReference type="Proteomes" id="UP001367508">
    <property type="component" value="Unassembled WGS sequence"/>
</dbReference>
<dbReference type="PANTHER" id="PTHR13382">
    <property type="entry name" value="MITOCHONDRIAL ATP SYNTHASE COUPLING FACTOR B"/>
    <property type="match status" value="1"/>
</dbReference>
<dbReference type="PANTHER" id="PTHR13382:SF22">
    <property type="entry name" value="F-BOX PROTEIN SKIP14"/>
    <property type="match status" value="1"/>
</dbReference>
<gene>
    <name evidence="3" type="ORF">VNO77_34791</name>
</gene>
<organism evidence="3 4">
    <name type="scientific">Canavalia gladiata</name>
    <name type="common">Sword bean</name>
    <name type="synonym">Dolichos gladiatus</name>
    <dbReference type="NCBI Taxonomy" id="3824"/>
    <lineage>
        <taxon>Eukaryota</taxon>
        <taxon>Viridiplantae</taxon>
        <taxon>Streptophyta</taxon>
        <taxon>Embryophyta</taxon>
        <taxon>Tracheophyta</taxon>
        <taxon>Spermatophyta</taxon>
        <taxon>Magnoliopsida</taxon>
        <taxon>eudicotyledons</taxon>
        <taxon>Gunneridae</taxon>
        <taxon>Pentapetalae</taxon>
        <taxon>rosids</taxon>
        <taxon>fabids</taxon>
        <taxon>Fabales</taxon>
        <taxon>Fabaceae</taxon>
        <taxon>Papilionoideae</taxon>
        <taxon>50 kb inversion clade</taxon>
        <taxon>NPAAA clade</taxon>
        <taxon>indigoferoid/millettioid clade</taxon>
        <taxon>Phaseoleae</taxon>
        <taxon>Canavalia</taxon>
    </lineage>
</organism>
<dbReference type="AlphaFoldDB" id="A0AAN9PYQ7"/>
<dbReference type="Gene3D" id="3.80.10.10">
    <property type="entry name" value="Ribonuclease Inhibitor"/>
    <property type="match status" value="1"/>
</dbReference>
<feature type="domain" description="F-box" evidence="2">
    <location>
        <begin position="212"/>
        <end position="259"/>
    </location>
</feature>
<evidence type="ECO:0000256" key="1">
    <source>
        <dbReference type="SAM" id="MobiDB-lite"/>
    </source>
</evidence>
<dbReference type="SMART" id="SM00256">
    <property type="entry name" value="FBOX"/>
    <property type="match status" value="1"/>
</dbReference>
<dbReference type="PROSITE" id="PS50181">
    <property type="entry name" value="FBOX"/>
    <property type="match status" value="1"/>
</dbReference>
<evidence type="ECO:0000313" key="4">
    <source>
        <dbReference type="Proteomes" id="UP001367508"/>
    </source>
</evidence>
<evidence type="ECO:0000313" key="3">
    <source>
        <dbReference type="EMBL" id="KAK7316086.1"/>
    </source>
</evidence>
<dbReference type="InterPro" id="IPR050648">
    <property type="entry name" value="F-box_LRR-repeat"/>
</dbReference>
<dbReference type="EMBL" id="JAYMYQ010000008">
    <property type="protein sequence ID" value="KAK7316086.1"/>
    <property type="molecule type" value="Genomic_DNA"/>
</dbReference>
<dbReference type="InterPro" id="IPR001810">
    <property type="entry name" value="F-box_dom"/>
</dbReference>
<comment type="caution">
    <text evidence="3">The sequence shown here is derived from an EMBL/GenBank/DDBJ whole genome shotgun (WGS) entry which is preliminary data.</text>
</comment>
<sequence length="560" mass="62941">MAFDSSQESSFSIPQEKSSCPSIGSVLDGYFIKNFGHSCNLCSFNGNLEGDPSFEMIKALVGDLDDTEEAVVDDDIIDRLPMDPFGMNIESNFTAFSDWIKDFERGFRSEDGEFGVHETYKMVGDHDDLHFLGLSWAWNGTEDSQPTRVSAKINEMSVSGDVSNGYQNFDEVYDDGVVTDGNAGVFLSVSHRGYRISSCEADDSQNCTDIEGDAQGGVPHDALFFVLSYLGVRDLLSVECVCRSLRDAVRGDPLLWRTVHIDQPLNERIIDDTLVKLTNRAQGTLQCLILVNCLWITDSGLGRVLQSNPRLTKLSVPDCIRLTIEGILFNLRARKSSGTPGIKHLRIGGLAGVCHVTDQQFEELKDLLGANKYLQHRDQKPQFYCGGYSHIICEDDRAIDIEVCPRCQKLRPVYDCPAESCQQRQAAQPCRGCTICIARCIHCGRCIKDFDYEETFCLDLLCLNCWNRFLHCPEIEEKEATKCTIISQRTMYKFYLHIWLSGFLCKVAPSVHAIMFSCGGYCNYSVAELWLHSEQLHDMFPSAVELLSEFIEVTKHMSYA</sequence>
<keyword evidence="4" id="KW-1185">Reference proteome</keyword>
<proteinExistence type="predicted"/>
<dbReference type="Gene3D" id="1.20.1280.50">
    <property type="match status" value="1"/>
</dbReference>
<dbReference type="SUPFAM" id="SSF81383">
    <property type="entry name" value="F-box domain"/>
    <property type="match status" value="1"/>
</dbReference>
<dbReference type="InterPro" id="IPR036047">
    <property type="entry name" value="F-box-like_dom_sf"/>
</dbReference>
<evidence type="ECO:0000259" key="2">
    <source>
        <dbReference type="PROSITE" id="PS50181"/>
    </source>
</evidence>
<feature type="region of interest" description="Disordered" evidence="1">
    <location>
        <begin position="1"/>
        <end position="20"/>
    </location>
</feature>
<dbReference type="InterPro" id="IPR032675">
    <property type="entry name" value="LRR_dom_sf"/>
</dbReference>
<protein>
    <recommendedName>
        <fullName evidence="2">F-box domain-containing protein</fullName>
    </recommendedName>
</protein>
<dbReference type="SUPFAM" id="SSF52047">
    <property type="entry name" value="RNI-like"/>
    <property type="match status" value="1"/>
</dbReference>
<accession>A0AAN9PYQ7</accession>
<dbReference type="GO" id="GO:0005737">
    <property type="term" value="C:cytoplasm"/>
    <property type="evidence" value="ECO:0007669"/>
    <property type="project" value="TreeGrafter"/>
</dbReference>